<feature type="repeat" description="WD" evidence="1">
    <location>
        <begin position="154"/>
        <end position="195"/>
    </location>
</feature>
<accession>A0A915L9C3</accession>
<dbReference type="CDD" id="cd00200">
    <property type="entry name" value="WD40"/>
    <property type="match status" value="1"/>
</dbReference>
<dbReference type="PROSITE" id="PS50294">
    <property type="entry name" value="WD_REPEATS_REGION"/>
    <property type="match status" value="3"/>
</dbReference>
<dbReference type="GO" id="GO:0005634">
    <property type="term" value="C:nucleus"/>
    <property type="evidence" value="ECO:0007669"/>
    <property type="project" value="TreeGrafter"/>
</dbReference>
<dbReference type="InterPro" id="IPR036322">
    <property type="entry name" value="WD40_repeat_dom_sf"/>
</dbReference>
<keyword evidence="2" id="KW-1185">Reference proteome</keyword>
<dbReference type="Proteomes" id="UP000887565">
    <property type="component" value="Unplaced"/>
</dbReference>
<dbReference type="GO" id="GO:0007010">
    <property type="term" value="P:cytoskeleton organization"/>
    <property type="evidence" value="ECO:0007669"/>
    <property type="project" value="TreeGrafter"/>
</dbReference>
<protein>
    <submittedName>
        <fullName evidence="3">Uncharacterized protein</fullName>
    </submittedName>
</protein>
<sequence>MPYRSSKTRSSDTGQLLPARIDFEGNSHVRSFKEYDRCLNNLLPKNYLKRLCSRLPPLLNSTLPYGNLNVKLSLIGTGKYSLLREKNVVDTKLGNDVLFALQSHRKCVPLPQNKICSIDSLLSSRQFTGINCELLRRLCSDTFLVNHINLHKRIFGHLSSVFCVAFDRSGQYILTGADDHLIKLWLVESGRLLFTFRGLSGEVTDLTVSHENSLLAAGSCDKTVRVWCLRTGSPVAVLQGHSAMVTTLQFLPYVNGEDRWLLSTGNDCCVCFWKLEPVKYPERLRVSGQMVCSSHSPGGRFIVAGGTDYYVRVYVIRDGQFPERIIETEGHTDRVSTVQWAHKGLKFVTGSRDGIAKIWRFCRQEWHTKPLIMDKRYE</sequence>
<dbReference type="PANTHER" id="PTHR16266">
    <property type="entry name" value="WD REPEAT DOMAIN 9"/>
    <property type="match status" value="1"/>
</dbReference>
<evidence type="ECO:0000313" key="2">
    <source>
        <dbReference type="Proteomes" id="UP000887565"/>
    </source>
</evidence>
<organism evidence="2 3">
    <name type="scientific">Romanomermis culicivorax</name>
    <name type="common">Nematode worm</name>
    <dbReference type="NCBI Taxonomy" id="13658"/>
    <lineage>
        <taxon>Eukaryota</taxon>
        <taxon>Metazoa</taxon>
        <taxon>Ecdysozoa</taxon>
        <taxon>Nematoda</taxon>
        <taxon>Enoplea</taxon>
        <taxon>Dorylaimia</taxon>
        <taxon>Mermithida</taxon>
        <taxon>Mermithoidea</taxon>
        <taxon>Mermithidae</taxon>
        <taxon>Romanomermis</taxon>
    </lineage>
</organism>
<dbReference type="AlphaFoldDB" id="A0A915L9C3"/>
<dbReference type="InterPro" id="IPR001680">
    <property type="entry name" value="WD40_rpt"/>
</dbReference>
<dbReference type="SUPFAM" id="SSF50978">
    <property type="entry name" value="WD40 repeat-like"/>
    <property type="match status" value="1"/>
</dbReference>
<evidence type="ECO:0000256" key="1">
    <source>
        <dbReference type="PROSITE-ProRule" id="PRU00221"/>
    </source>
</evidence>
<dbReference type="SMART" id="SM00320">
    <property type="entry name" value="WD40"/>
    <property type="match status" value="5"/>
</dbReference>
<evidence type="ECO:0000313" key="3">
    <source>
        <dbReference type="WBParaSite" id="nRc.2.0.1.t47649-RA"/>
    </source>
</evidence>
<dbReference type="GO" id="GO:0006357">
    <property type="term" value="P:regulation of transcription by RNA polymerase II"/>
    <property type="evidence" value="ECO:0007669"/>
    <property type="project" value="TreeGrafter"/>
</dbReference>
<proteinExistence type="predicted"/>
<dbReference type="WBParaSite" id="nRc.2.0.1.t47649-RA">
    <property type="protein sequence ID" value="nRc.2.0.1.t47649-RA"/>
    <property type="gene ID" value="nRc.2.0.1.g47649"/>
</dbReference>
<dbReference type="InterPro" id="IPR015943">
    <property type="entry name" value="WD40/YVTN_repeat-like_dom_sf"/>
</dbReference>
<feature type="repeat" description="WD" evidence="1">
    <location>
        <begin position="196"/>
        <end position="237"/>
    </location>
</feature>
<feature type="repeat" description="WD" evidence="1">
    <location>
        <begin position="328"/>
        <end position="359"/>
    </location>
</feature>
<dbReference type="Gene3D" id="2.130.10.10">
    <property type="entry name" value="YVTN repeat-like/Quinoprotein amine dehydrogenase"/>
    <property type="match status" value="2"/>
</dbReference>
<dbReference type="PANTHER" id="PTHR16266:SF17">
    <property type="entry name" value="BRWD3"/>
    <property type="match status" value="1"/>
</dbReference>
<dbReference type="PROSITE" id="PS50082">
    <property type="entry name" value="WD_REPEATS_2"/>
    <property type="match status" value="3"/>
</dbReference>
<dbReference type="InterPro" id="IPR052060">
    <property type="entry name" value="Bromo_WD_repeat"/>
</dbReference>
<name>A0A915L9C3_ROMCU</name>
<dbReference type="GO" id="GO:0008360">
    <property type="term" value="P:regulation of cell shape"/>
    <property type="evidence" value="ECO:0007669"/>
    <property type="project" value="TreeGrafter"/>
</dbReference>
<reference evidence="3" key="1">
    <citation type="submission" date="2022-11" db="UniProtKB">
        <authorList>
            <consortium name="WormBaseParasite"/>
        </authorList>
    </citation>
    <scope>IDENTIFICATION</scope>
</reference>
<keyword evidence="1" id="KW-0853">WD repeat</keyword>
<dbReference type="Pfam" id="PF00400">
    <property type="entry name" value="WD40"/>
    <property type="match status" value="4"/>
</dbReference>